<sequence>MGKCLYCDGWKVVAGQGCRNSPIGTHVVDDGPNRCIYCDLNYASSSANCNLSPSGYHVLGSESNAQESTFDATTPALIWISILATFTVFAIPLLYLFDWNIDTSISKSALGIAFIISLFIGFKFAQYILKALFIIVGLLIIILILYYVVF</sequence>
<gene>
    <name evidence="2" type="ORF">SAMN05444586_102945</name>
</gene>
<keyword evidence="1" id="KW-0812">Transmembrane</keyword>
<reference evidence="3" key="1">
    <citation type="submission" date="2016-10" db="EMBL/GenBank/DDBJ databases">
        <authorList>
            <person name="Varghese N."/>
            <person name="Submissions S."/>
        </authorList>
    </citation>
    <scope>NUCLEOTIDE SEQUENCE [LARGE SCALE GENOMIC DNA]</scope>
    <source>
        <strain evidence="3">ANC 5076</strain>
    </source>
</reference>
<evidence type="ECO:0000256" key="1">
    <source>
        <dbReference type="SAM" id="Phobius"/>
    </source>
</evidence>
<dbReference type="RefSeq" id="WP_074947372.1">
    <property type="nucleotide sequence ID" value="NZ_FOZU01000029.1"/>
</dbReference>
<proteinExistence type="predicted"/>
<feature type="transmembrane region" description="Helical" evidence="1">
    <location>
        <begin position="76"/>
        <end position="97"/>
    </location>
</feature>
<organism evidence="2 3">
    <name type="scientific">Acinetobacter bohemicus</name>
    <dbReference type="NCBI Taxonomy" id="1435036"/>
    <lineage>
        <taxon>Bacteria</taxon>
        <taxon>Pseudomonadati</taxon>
        <taxon>Pseudomonadota</taxon>
        <taxon>Gammaproteobacteria</taxon>
        <taxon>Moraxellales</taxon>
        <taxon>Moraxellaceae</taxon>
        <taxon>Acinetobacter</taxon>
    </lineage>
</organism>
<keyword evidence="3" id="KW-1185">Reference proteome</keyword>
<keyword evidence="1" id="KW-0472">Membrane</keyword>
<evidence type="ECO:0000313" key="2">
    <source>
        <dbReference type="EMBL" id="SFT15233.1"/>
    </source>
</evidence>
<name>A0A1I6VNF7_9GAMM</name>
<feature type="transmembrane region" description="Helical" evidence="1">
    <location>
        <begin position="109"/>
        <end position="125"/>
    </location>
</feature>
<feature type="transmembrane region" description="Helical" evidence="1">
    <location>
        <begin position="131"/>
        <end position="149"/>
    </location>
</feature>
<accession>A0A1I6VNF7</accession>
<evidence type="ECO:0000313" key="3">
    <source>
        <dbReference type="Proteomes" id="UP000182827"/>
    </source>
</evidence>
<protein>
    <submittedName>
        <fullName evidence="2">Uncharacterized protein</fullName>
    </submittedName>
</protein>
<dbReference type="EMBL" id="FOZU01000029">
    <property type="protein sequence ID" value="SFT15233.1"/>
    <property type="molecule type" value="Genomic_DNA"/>
</dbReference>
<dbReference type="AlphaFoldDB" id="A0A1I6VNF7"/>
<dbReference type="Proteomes" id="UP000182827">
    <property type="component" value="Unassembled WGS sequence"/>
</dbReference>
<keyword evidence="1" id="KW-1133">Transmembrane helix</keyword>